<comment type="caution">
    <text evidence="3">The sequence shown here is derived from an EMBL/GenBank/DDBJ whole genome shotgun (WGS) entry which is preliminary data.</text>
</comment>
<evidence type="ECO:0000313" key="4">
    <source>
        <dbReference type="Proteomes" id="UP000321798"/>
    </source>
</evidence>
<evidence type="ECO:0000313" key="3">
    <source>
        <dbReference type="EMBL" id="GEP69500.1"/>
    </source>
</evidence>
<accession>A0A512PE58</accession>
<reference evidence="3 4" key="1">
    <citation type="submission" date="2019-07" db="EMBL/GenBank/DDBJ databases">
        <title>Whole genome shotgun sequence of Cellulomonas soli NBRC 109434.</title>
        <authorList>
            <person name="Hosoyama A."/>
            <person name="Uohara A."/>
            <person name="Ohji S."/>
            <person name="Ichikawa N."/>
        </authorList>
    </citation>
    <scope>NUCLEOTIDE SEQUENCE [LARGE SCALE GENOMIC DNA]</scope>
    <source>
        <strain evidence="3 4">NBRC 109434</strain>
    </source>
</reference>
<dbReference type="InterPro" id="IPR014544">
    <property type="entry name" value="UCP028408"/>
</dbReference>
<protein>
    <recommendedName>
        <fullName evidence="5">Wadjet protein JetD C-terminal domain-containing protein</fullName>
    </recommendedName>
</protein>
<keyword evidence="4" id="KW-1185">Reference proteome</keyword>
<dbReference type="Proteomes" id="UP000321798">
    <property type="component" value="Unassembled WGS sequence"/>
</dbReference>
<dbReference type="InterPro" id="IPR024534">
    <property type="entry name" value="JetD_C"/>
</dbReference>
<name>A0A512PE58_9CELL</name>
<feature type="domain" description="DUF3322" evidence="2">
    <location>
        <begin position="10"/>
        <end position="188"/>
    </location>
</feature>
<dbReference type="Pfam" id="PF09983">
    <property type="entry name" value="JetD_C"/>
    <property type="match status" value="1"/>
</dbReference>
<organism evidence="3 4">
    <name type="scientific">Cellulomonas soli</name>
    <dbReference type="NCBI Taxonomy" id="931535"/>
    <lineage>
        <taxon>Bacteria</taxon>
        <taxon>Bacillati</taxon>
        <taxon>Actinomycetota</taxon>
        <taxon>Actinomycetes</taxon>
        <taxon>Micrococcales</taxon>
        <taxon>Cellulomonadaceae</taxon>
        <taxon>Cellulomonas</taxon>
    </lineage>
</organism>
<dbReference type="RefSeq" id="WP_146953243.1">
    <property type="nucleotide sequence ID" value="NZ_BAABBJ010000007.1"/>
</dbReference>
<dbReference type="OrthoDB" id="322908at2"/>
<proteinExistence type="predicted"/>
<gene>
    <name evidence="3" type="ORF">CSO01_22150</name>
</gene>
<evidence type="ECO:0000259" key="2">
    <source>
        <dbReference type="Pfam" id="PF11795"/>
    </source>
</evidence>
<dbReference type="InterPro" id="IPR024537">
    <property type="entry name" value="DUF3322"/>
</dbReference>
<dbReference type="Pfam" id="PF11795">
    <property type="entry name" value="DUF3322"/>
    <property type="match status" value="1"/>
</dbReference>
<sequence>MAPAPVAVAEARHRAAALYERRAATWATGSAAEDGPLLDLPLHPPSERAALADQAAAVDWVGWWRGVPGVVWGTRQWASLGQQKVPERLTLRTPADLARFAGTSSHWTRLSTRCADMLDRWGDAVRPVLRRHARTIHQVDEIDLHRLHAVVTWLVEHPDSGLYLRQIPVEGVSTKWAEAHRSLLIGLVTAMTGRPGLGLLDPPSLVRVRFLDAALAPGGLRDLAAPARELAGLAVAGARVLVVENLQSLLALPDASGVIAVHGSGYAVDRLGEIGWIRERPVDYWGDLDRDGFAILDRLRAHCPDVRSVLMDAETLLDHRHLWTPDPTDGQAVLGRLTGEELAVVALLADHGGVRLEQERLRWDWCLERLGL</sequence>
<evidence type="ECO:0008006" key="5">
    <source>
        <dbReference type="Google" id="ProtNLM"/>
    </source>
</evidence>
<dbReference type="PIRSF" id="PIRSF028408">
    <property type="entry name" value="UCP028408"/>
    <property type="match status" value="1"/>
</dbReference>
<dbReference type="AlphaFoldDB" id="A0A512PE58"/>
<feature type="domain" description="Wadjet protein JetD C-terminal" evidence="1">
    <location>
        <begin position="198"/>
        <end position="369"/>
    </location>
</feature>
<dbReference type="EMBL" id="BKAL01000007">
    <property type="protein sequence ID" value="GEP69500.1"/>
    <property type="molecule type" value="Genomic_DNA"/>
</dbReference>
<evidence type="ECO:0000259" key="1">
    <source>
        <dbReference type="Pfam" id="PF09983"/>
    </source>
</evidence>